<organism evidence="3">
    <name type="scientific">Pyrodinium bahamense</name>
    <dbReference type="NCBI Taxonomy" id="73915"/>
    <lineage>
        <taxon>Eukaryota</taxon>
        <taxon>Sar</taxon>
        <taxon>Alveolata</taxon>
        <taxon>Dinophyceae</taxon>
        <taxon>Gonyaulacales</taxon>
        <taxon>Pyrocystaceae</taxon>
        <taxon>Pyrodinium</taxon>
    </lineage>
</organism>
<accession>A0A7S0BCD5</accession>
<reference evidence="3" key="1">
    <citation type="submission" date="2021-01" db="EMBL/GenBank/DDBJ databases">
        <authorList>
            <person name="Corre E."/>
            <person name="Pelletier E."/>
            <person name="Niang G."/>
            <person name="Scheremetjew M."/>
            <person name="Finn R."/>
            <person name="Kale V."/>
            <person name="Holt S."/>
            <person name="Cochrane G."/>
            <person name="Meng A."/>
            <person name="Brown T."/>
            <person name="Cohen L."/>
        </authorList>
    </citation>
    <scope>NUCLEOTIDE SEQUENCE</scope>
    <source>
        <strain evidence="3">Pbaha01</strain>
    </source>
</reference>
<sequence length="259" mass="27674">MAACTGCPCQEHQKARQLSAREAAEGASLDVHPALVVAAIFGLALVGTFVAARGPAFRRAHGRPAQAAGAKAQEEGPGPLREAARAAVSGSRSNLSEETESDMPELIPVTPPPSVPSLPSCDHLLEDLGLSPRDGAGWRGGLAEGSATEPPWGCAWEAPSLGERWSPIALAGALRAVSLTDREEAEEEEEEDELNMSSRCYPEESFGRQPSEWASEEPDGTQATIWPWEARTLPGCCSWSEEDEYLMLTLNRPMVDEPS</sequence>
<evidence type="ECO:0000313" key="3">
    <source>
        <dbReference type="EMBL" id="CAD8389486.1"/>
    </source>
</evidence>
<feature type="region of interest" description="Disordered" evidence="1">
    <location>
        <begin position="87"/>
        <end position="109"/>
    </location>
</feature>
<keyword evidence="2" id="KW-0472">Membrane</keyword>
<feature type="region of interest" description="Disordered" evidence="1">
    <location>
        <begin position="180"/>
        <end position="227"/>
    </location>
</feature>
<keyword evidence="2" id="KW-1133">Transmembrane helix</keyword>
<evidence type="ECO:0000256" key="2">
    <source>
        <dbReference type="SAM" id="Phobius"/>
    </source>
</evidence>
<name>A0A7S0BCD5_9DINO</name>
<evidence type="ECO:0000256" key="1">
    <source>
        <dbReference type="SAM" id="MobiDB-lite"/>
    </source>
</evidence>
<dbReference type="EMBL" id="HBEG01054221">
    <property type="protein sequence ID" value="CAD8389486.1"/>
    <property type="molecule type" value="Transcribed_RNA"/>
</dbReference>
<keyword evidence="2" id="KW-0812">Transmembrane</keyword>
<feature type="compositionally biased region" description="Acidic residues" evidence="1">
    <location>
        <begin position="183"/>
        <end position="194"/>
    </location>
</feature>
<proteinExistence type="predicted"/>
<feature type="transmembrane region" description="Helical" evidence="2">
    <location>
        <begin position="31"/>
        <end position="52"/>
    </location>
</feature>
<gene>
    <name evidence="3" type="ORF">PBAH0796_LOCUS33032</name>
</gene>
<protein>
    <submittedName>
        <fullName evidence="3">Uncharacterized protein</fullName>
    </submittedName>
</protein>
<feature type="compositionally biased region" description="Low complexity" evidence="1">
    <location>
        <begin position="63"/>
        <end position="79"/>
    </location>
</feature>
<dbReference type="AlphaFoldDB" id="A0A7S0BCD5"/>
<feature type="region of interest" description="Disordered" evidence="1">
    <location>
        <begin position="62"/>
        <end position="81"/>
    </location>
</feature>